<dbReference type="PANTHER" id="PTHR43133:SF51">
    <property type="entry name" value="RNA POLYMERASE SIGMA FACTOR"/>
    <property type="match status" value="1"/>
</dbReference>
<feature type="compositionally biased region" description="Basic and acidic residues" evidence="4">
    <location>
        <begin position="103"/>
        <end position="119"/>
    </location>
</feature>
<protein>
    <recommendedName>
        <fullName evidence="5">RNA polymerase sigma-70 region 2 domain-containing protein</fullName>
    </recommendedName>
</protein>
<keyword evidence="2" id="KW-0731">Sigma factor</keyword>
<keyword evidence="3" id="KW-0804">Transcription</keyword>
<feature type="region of interest" description="Disordered" evidence="4">
    <location>
        <begin position="85"/>
        <end position="119"/>
    </location>
</feature>
<comment type="caution">
    <text evidence="6">The sequence shown here is derived from an EMBL/GenBank/DDBJ whole genome shotgun (WGS) entry which is preliminary data.</text>
</comment>
<evidence type="ECO:0000256" key="3">
    <source>
        <dbReference type="ARBA" id="ARBA00023163"/>
    </source>
</evidence>
<feature type="domain" description="RNA polymerase sigma-70 region 2" evidence="5">
    <location>
        <begin position="10"/>
        <end position="75"/>
    </location>
</feature>
<evidence type="ECO:0000313" key="6">
    <source>
        <dbReference type="EMBL" id="KKM96896.1"/>
    </source>
</evidence>
<evidence type="ECO:0000256" key="2">
    <source>
        <dbReference type="ARBA" id="ARBA00023082"/>
    </source>
</evidence>
<dbReference type="PANTHER" id="PTHR43133">
    <property type="entry name" value="RNA POLYMERASE ECF-TYPE SIGMA FACTO"/>
    <property type="match status" value="1"/>
</dbReference>
<dbReference type="Pfam" id="PF04542">
    <property type="entry name" value="Sigma70_r2"/>
    <property type="match status" value="1"/>
</dbReference>
<feature type="non-terminal residue" evidence="6">
    <location>
        <position position="119"/>
    </location>
</feature>
<dbReference type="InterPro" id="IPR007627">
    <property type="entry name" value="RNA_pol_sigma70_r2"/>
</dbReference>
<dbReference type="NCBIfam" id="TIGR02937">
    <property type="entry name" value="sigma70-ECF"/>
    <property type="match status" value="1"/>
</dbReference>
<proteinExistence type="predicted"/>
<dbReference type="InterPro" id="IPR039425">
    <property type="entry name" value="RNA_pol_sigma-70-like"/>
</dbReference>
<accession>A0A0F9MC21</accession>
<gene>
    <name evidence="6" type="ORF">LCGC14_1173560</name>
</gene>
<dbReference type="GO" id="GO:0016987">
    <property type="term" value="F:sigma factor activity"/>
    <property type="evidence" value="ECO:0007669"/>
    <property type="project" value="UniProtKB-KW"/>
</dbReference>
<reference evidence="6" key="1">
    <citation type="journal article" date="2015" name="Nature">
        <title>Complex archaea that bridge the gap between prokaryotes and eukaryotes.</title>
        <authorList>
            <person name="Spang A."/>
            <person name="Saw J.H."/>
            <person name="Jorgensen S.L."/>
            <person name="Zaremba-Niedzwiedzka K."/>
            <person name="Martijn J."/>
            <person name="Lind A.E."/>
            <person name="van Eijk R."/>
            <person name="Schleper C."/>
            <person name="Guy L."/>
            <person name="Ettema T.J."/>
        </authorList>
    </citation>
    <scope>NUCLEOTIDE SEQUENCE</scope>
</reference>
<dbReference type="GO" id="GO:0006352">
    <property type="term" value="P:DNA-templated transcription initiation"/>
    <property type="evidence" value="ECO:0007669"/>
    <property type="project" value="InterPro"/>
</dbReference>
<name>A0A0F9MC21_9ZZZZ</name>
<dbReference type="InterPro" id="IPR013325">
    <property type="entry name" value="RNA_pol_sigma_r2"/>
</dbReference>
<dbReference type="AlphaFoldDB" id="A0A0F9MC21"/>
<dbReference type="EMBL" id="LAZR01005820">
    <property type="protein sequence ID" value="KKM96896.1"/>
    <property type="molecule type" value="Genomic_DNA"/>
</dbReference>
<keyword evidence="1" id="KW-0805">Transcription regulation</keyword>
<dbReference type="SUPFAM" id="SSF88946">
    <property type="entry name" value="Sigma2 domain of RNA polymerase sigma factors"/>
    <property type="match status" value="1"/>
</dbReference>
<evidence type="ECO:0000256" key="1">
    <source>
        <dbReference type="ARBA" id="ARBA00023015"/>
    </source>
</evidence>
<dbReference type="Gene3D" id="1.10.1740.10">
    <property type="match status" value="1"/>
</dbReference>
<dbReference type="InterPro" id="IPR014284">
    <property type="entry name" value="RNA_pol_sigma-70_dom"/>
</dbReference>
<evidence type="ECO:0000256" key="4">
    <source>
        <dbReference type="SAM" id="MobiDB-lite"/>
    </source>
</evidence>
<evidence type="ECO:0000259" key="5">
    <source>
        <dbReference type="Pfam" id="PF04542"/>
    </source>
</evidence>
<sequence length="119" mass="13805">MDRNLDFNTIYEEFQQKILHYVTRMVGPSDAEGVTQETFIKVSRSLDTFKGDSKLSTWIYRIATNTALDRIKSAANKYPHEEFEPGVNVEAETKDAWTGQEKPAPEHEHVRKEMNQCIR</sequence>
<organism evidence="6">
    <name type="scientific">marine sediment metagenome</name>
    <dbReference type="NCBI Taxonomy" id="412755"/>
    <lineage>
        <taxon>unclassified sequences</taxon>
        <taxon>metagenomes</taxon>
        <taxon>ecological metagenomes</taxon>
    </lineage>
</organism>